<reference evidence="1" key="1">
    <citation type="submission" date="2021-10" db="EMBL/GenBank/DDBJ databases">
        <title>Novel species in genus Arthrobacter.</title>
        <authorList>
            <person name="Liu Y."/>
        </authorList>
    </citation>
    <scope>NUCLEOTIDE SEQUENCE</scope>
    <source>
        <strain evidence="1">Zg-Y453</strain>
    </source>
</reference>
<dbReference type="Proteomes" id="UP001139158">
    <property type="component" value="Unassembled WGS sequence"/>
</dbReference>
<gene>
    <name evidence="1" type="ORF">LJ757_16645</name>
</gene>
<protein>
    <submittedName>
        <fullName evidence="1">Uncharacterized protein</fullName>
    </submittedName>
</protein>
<proteinExistence type="predicted"/>
<dbReference type="AlphaFoldDB" id="A0A9X1MG41"/>
<accession>A0A9X1MG41</accession>
<evidence type="ECO:0000313" key="1">
    <source>
        <dbReference type="EMBL" id="MCC3299423.1"/>
    </source>
</evidence>
<evidence type="ECO:0000313" key="2">
    <source>
        <dbReference type="Proteomes" id="UP001139158"/>
    </source>
</evidence>
<name>A0A9X1MG41_9MICC</name>
<dbReference type="RefSeq" id="WP_227897410.1">
    <property type="nucleotide sequence ID" value="NZ_CP099467.1"/>
</dbReference>
<dbReference type="EMBL" id="JAJFZV010000018">
    <property type="protein sequence ID" value="MCC3299423.1"/>
    <property type="molecule type" value="Genomic_DNA"/>
</dbReference>
<comment type="caution">
    <text evidence="1">The sequence shown here is derived from an EMBL/GenBank/DDBJ whole genome shotgun (WGS) entry which is preliminary data.</text>
</comment>
<sequence>MAALILTEETRSRSIQVRGPVTDSTPVQAKLPPFSPFVPADMLLSWILYDGDVPRQGNSFTAYLWPAERKATVFGHWQSHGDAAYPPGMPAWVAAAADELRSAFVQGTELPAGEISLGTGLNRRFRVEGSPLTPFRSGLFIPAELSVSWIASESDTQQRYRMAARPDRLTRGVDAQHWVGTFDGGYEIDTPEWVIKASEQCRADLPSPRP</sequence>
<organism evidence="1 2">
    <name type="scientific">Arthrobacter caoxuetaonis</name>
    <dbReference type="NCBI Taxonomy" id="2886935"/>
    <lineage>
        <taxon>Bacteria</taxon>
        <taxon>Bacillati</taxon>
        <taxon>Actinomycetota</taxon>
        <taxon>Actinomycetes</taxon>
        <taxon>Micrococcales</taxon>
        <taxon>Micrococcaceae</taxon>
        <taxon>Arthrobacter</taxon>
    </lineage>
</organism>
<keyword evidence="2" id="KW-1185">Reference proteome</keyword>